<feature type="domain" description="Major facilitator superfamily (MFS) profile" evidence="2">
    <location>
        <begin position="1"/>
        <end position="42"/>
    </location>
</feature>
<keyword evidence="1" id="KW-0812">Transmembrane</keyword>
<dbReference type="Proteomes" id="UP000331127">
    <property type="component" value="Unassembled WGS sequence"/>
</dbReference>
<gene>
    <name evidence="3" type="ORF">Amac_020670</name>
</gene>
<feature type="transmembrane region" description="Helical" evidence="1">
    <location>
        <begin position="12"/>
        <end position="33"/>
    </location>
</feature>
<dbReference type="GO" id="GO:0022857">
    <property type="term" value="F:transmembrane transporter activity"/>
    <property type="evidence" value="ECO:0007669"/>
    <property type="project" value="InterPro"/>
</dbReference>
<protein>
    <recommendedName>
        <fullName evidence="2">Major facilitator superfamily (MFS) profile domain-containing protein</fullName>
    </recommendedName>
</protein>
<keyword evidence="4" id="KW-1185">Reference proteome</keyword>
<evidence type="ECO:0000256" key="1">
    <source>
        <dbReference type="SAM" id="Phobius"/>
    </source>
</evidence>
<dbReference type="EMBL" id="BLAE01000010">
    <property type="protein sequence ID" value="GES08471.1"/>
    <property type="molecule type" value="Genomic_DNA"/>
</dbReference>
<dbReference type="AlphaFoldDB" id="A0A5M3WMR5"/>
<keyword evidence="1" id="KW-0472">Membrane</keyword>
<reference evidence="3 4" key="1">
    <citation type="submission" date="2019-10" db="EMBL/GenBank/DDBJ databases">
        <title>Whole genome shotgun sequence of Acrocarpospora macrocephala NBRC 16266.</title>
        <authorList>
            <person name="Ichikawa N."/>
            <person name="Kimura A."/>
            <person name="Kitahashi Y."/>
            <person name="Komaki H."/>
            <person name="Oguchi A."/>
        </authorList>
    </citation>
    <scope>NUCLEOTIDE SEQUENCE [LARGE SCALE GENOMIC DNA]</scope>
    <source>
        <strain evidence="3 4">NBRC 16266</strain>
    </source>
</reference>
<organism evidence="3 4">
    <name type="scientific">Acrocarpospora macrocephala</name>
    <dbReference type="NCBI Taxonomy" id="150177"/>
    <lineage>
        <taxon>Bacteria</taxon>
        <taxon>Bacillati</taxon>
        <taxon>Actinomycetota</taxon>
        <taxon>Actinomycetes</taxon>
        <taxon>Streptosporangiales</taxon>
        <taxon>Streptosporangiaceae</taxon>
        <taxon>Acrocarpospora</taxon>
    </lineage>
</organism>
<sequence length="42" mass="4319">MRDGLQVTDLQARLAFTGMLLGLSTGQLLVGTLSDALGGGDR</sequence>
<proteinExistence type="predicted"/>
<keyword evidence="1" id="KW-1133">Transmembrane helix</keyword>
<evidence type="ECO:0000313" key="4">
    <source>
        <dbReference type="Proteomes" id="UP000331127"/>
    </source>
</evidence>
<evidence type="ECO:0000259" key="2">
    <source>
        <dbReference type="PROSITE" id="PS50850"/>
    </source>
</evidence>
<accession>A0A5M3WMR5</accession>
<evidence type="ECO:0000313" key="3">
    <source>
        <dbReference type="EMBL" id="GES08471.1"/>
    </source>
</evidence>
<dbReference type="RefSeq" id="WP_281356261.1">
    <property type="nucleotide sequence ID" value="NZ_BAAAHL010000038.1"/>
</dbReference>
<dbReference type="InterPro" id="IPR020846">
    <property type="entry name" value="MFS_dom"/>
</dbReference>
<comment type="caution">
    <text evidence="3">The sequence shown here is derived from an EMBL/GenBank/DDBJ whole genome shotgun (WGS) entry which is preliminary data.</text>
</comment>
<dbReference type="PROSITE" id="PS50850">
    <property type="entry name" value="MFS"/>
    <property type="match status" value="1"/>
</dbReference>
<name>A0A5M3WMR5_9ACTN</name>